<organism evidence="1">
    <name type="scientific">Salmonella enterica subsp. enterica serovar Napoli</name>
    <dbReference type="NCBI Taxonomy" id="1151001"/>
    <lineage>
        <taxon>Bacteria</taxon>
        <taxon>Pseudomonadati</taxon>
        <taxon>Pseudomonadota</taxon>
        <taxon>Gammaproteobacteria</taxon>
        <taxon>Enterobacterales</taxon>
        <taxon>Enterobacteriaceae</taxon>
        <taxon>Salmonella</taxon>
    </lineage>
</organism>
<name>A0A5W5N765_SALET</name>
<accession>A0A5W5N765</accession>
<dbReference type="AlphaFoldDB" id="A0A5W5N765"/>
<protein>
    <submittedName>
        <fullName evidence="1">Uncharacterized protein</fullName>
    </submittedName>
</protein>
<proteinExistence type="predicted"/>
<reference evidence="1" key="1">
    <citation type="submission" date="2018-06" db="EMBL/GenBank/DDBJ databases">
        <authorList>
            <person name="Ashton P.M."/>
            <person name="Dallman T."/>
            <person name="Nair S."/>
            <person name="De Pinna E."/>
            <person name="Peters T."/>
            <person name="Grant K."/>
        </authorList>
    </citation>
    <scope>NUCLEOTIDE SEQUENCE</scope>
    <source>
        <strain evidence="1">161071</strain>
    </source>
</reference>
<sequence>MVIFFSSYLLTQSLFDLIITQKVIHERIAQAETTTSWLSCIFRYYQNGNREVHMQWKVINGWYCVTACGLMSWKFRTLGEAMNWVFVSKLAVKTEMDMGVSK</sequence>
<dbReference type="EMBL" id="AAHCRV010000080">
    <property type="protein sequence ID" value="EBU6392784.1"/>
    <property type="molecule type" value="Genomic_DNA"/>
</dbReference>
<comment type="caution">
    <text evidence="1">The sequence shown here is derived from an EMBL/GenBank/DDBJ whole genome shotgun (WGS) entry which is preliminary data.</text>
</comment>
<evidence type="ECO:0000313" key="1">
    <source>
        <dbReference type="EMBL" id="EBU6392784.1"/>
    </source>
</evidence>
<gene>
    <name evidence="1" type="ORF">DRA33_22340</name>
</gene>